<organism evidence="2 3">
    <name type="scientific">Apiospora aurea</name>
    <dbReference type="NCBI Taxonomy" id="335848"/>
    <lineage>
        <taxon>Eukaryota</taxon>
        <taxon>Fungi</taxon>
        <taxon>Dikarya</taxon>
        <taxon>Ascomycota</taxon>
        <taxon>Pezizomycotina</taxon>
        <taxon>Sordariomycetes</taxon>
        <taxon>Xylariomycetidae</taxon>
        <taxon>Amphisphaeriales</taxon>
        <taxon>Apiosporaceae</taxon>
        <taxon>Apiospora</taxon>
    </lineage>
</organism>
<dbReference type="GeneID" id="92082101"/>
<dbReference type="Proteomes" id="UP001391051">
    <property type="component" value="Unassembled WGS sequence"/>
</dbReference>
<keyword evidence="3" id="KW-1185">Reference proteome</keyword>
<evidence type="ECO:0000259" key="1">
    <source>
        <dbReference type="Pfam" id="PF00583"/>
    </source>
</evidence>
<sequence>MDPPLPYREHLLFVIADPLEIYTAVASLEVMVEVDSLTRNAHLANLLVAREHRCEDLGFTLLHMAVSCVLRYWDCQFFSALAQAGKPAYRLYERMGF</sequence>
<dbReference type="InterPro" id="IPR000182">
    <property type="entry name" value="GNAT_dom"/>
</dbReference>
<dbReference type="SUPFAM" id="SSF55729">
    <property type="entry name" value="Acyl-CoA N-acyltransferases (Nat)"/>
    <property type="match status" value="1"/>
</dbReference>
<dbReference type="InterPro" id="IPR016181">
    <property type="entry name" value="Acyl_CoA_acyltransferase"/>
</dbReference>
<protein>
    <recommendedName>
        <fullName evidence="1">N-acetyltransferase domain-containing protein</fullName>
    </recommendedName>
</protein>
<accession>A0ABR1Q1I6</accession>
<reference evidence="2 3" key="1">
    <citation type="submission" date="2023-01" db="EMBL/GenBank/DDBJ databases">
        <title>Analysis of 21 Apiospora genomes using comparative genomics revels a genus with tremendous synthesis potential of carbohydrate active enzymes and secondary metabolites.</title>
        <authorList>
            <person name="Sorensen T."/>
        </authorList>
    </citation>
    <scope>NUCLEOTIDE SEQUENCE [LARGE SCALE GENOMIC DNA]</scope>
    <source>
        <strain evidence="2 3">CBS 24483</strain>
    </source>
</reference>
<proteinExistence type="predicted"/>
<evidence type="ECO:0000313" key="2">
    <source>
        <dbReference type="EMBL" id="KAK7943704.1"/>
    </source>
</evidence>
<evidence type="ECO:0000313" key="3">
    <source>
        <dbReference type="Proteomes" id="UP001391051"/>
    </source>
</evidence>
<comment type="caution">
    <text evidence="2">The sequence shown here is derived from an EMBL/GenBank/DDBJ whole genome shotgun (WGS) entry which is preliminary data.</text>
</comment>
<dbReference type="EMBL" id="JAQQWE010000008">
    <property type="protein sequence ID" value="KAK7943704.1"/>
    <property type="molecule type" value="Genomic_DNA"/>
</dbReference>
<dbReference type="Gene3D" id="3.40.630.30">
    <property type="match status" value="1"/>
</dbReference>
<name>A0ABR1Q1I6_9PEZI</name>
<feature type="domain" description="N-acetyltransferase" evidence="1">
    <location>
        <begin position="38"/>
        <end position="97"/>
    </location>
</feature>
<dbReference type="RefSeq" id="XP_066695735.1">
    <property type="nucleotide sequence ID" value="XM_066849039.1"/>
</dbReference>
<gene>
    <name evidence="2" type="ORF">PG986_012817</name>
</gene>
<dbReference type="Pfam" id="PF00583">
    <property type="entry name" value="Acetyltransf_1"/>
    <property type="match status" value="1"/>
</dbReference>